<dbReference type="EMBL" id="AP008227">
    <property type="protein sequence ID" value="BAD72047.1"/>
    <property type="molecule type" value="Genomic_DNA"/>
</dbReference>
<gene>
    <name evidence="1" type="ordered locus">TTHB251</name>
</gene>
<dbReference type="AlphaFoldDB" id="Q53VT4"/>
<dbReference type="InterPro" id="IPR006311">
    <property type="entry name" value="TAT_signal"/>
</dbReference>
<protein>
    <submittedName>
        <fullName evidence="1">ABC transporter, periplasmic solute-binding protein-related protein</fullName>
    </submittedName>
</protein>
<proteinExistence type="predicted"/>
<keyword evidence="2" id="KW-1185">Reference proteome</keyword>
<dbReference type="Proteomes" id="UP000000532">
    <property type="component" value="Plasmid pTT27"/>
</dbReference>
<keyword evidence="1" id="KW-0614">Plasmid</keyword>
<geneLocation type="plasmid" evidence="1 2">
    <name>pTT27</name>
</geneLocation>
<evidence type="ECO:0000313" key="2">
    <source>
        <dbReference type="Proteomes" id="UP000000532"/>
    </source>
</evidence>
<dbReference type="EnsemblBacteria" id="BAD72047">
    <property type="protein sequence ID" value="BAD72047"/>
    <property type="gene ID" value="BAD72047"/>
</dbReference>
<evidence type="ECO:0000313" key="1">
    <source>
        <dbReference type="EMBL" id="BAD72047.1"/>
    </source>
</evidence>
<organism evidence="1 2">
    <name type="scientific">Thermus thermophilus (strain ATCC 27634 / DSM 579 / HB8)</name>
    <dbReference type="NCBI Taxonomy" id="300852"/>
    <lineage>
        <taxon>Bacteria</taxon>
        <taxon>Thermotogati</taxon>
        <taxon>Deinococcota</taxon>
        <taxon>Deinococci</taxon>
        <taxon>Thermales</taxon>
        <taxon>Thermaceae</taxon>
        <taxon>Thermus</taxon>
    </lineage>
</organism>
<name>Q53VT4_THET8</name>
<dbReference type="PROSITE" id="PS51318">
    <property type="entry name" value="TAT"/>
    <property type="match status" value="1"/>
</dbReference>
<accession>Q53VT4</accession>
<dbReference type="HOGENOM" id="CLU_2385186_0_0_0"/>
<dbReference type="KEGG" id="ttj:TTHB251"/>
<sequence length="94" mass="10185">MKPSRRDFLKWTSALVVGSAFHGLGKAQSGTIKIGFVSPRTGPLAAFAQPDDFTLEQVRKATGGKVRVGGRTYNPITWKSYTRIPSPTPTAPPR</sequence>
<reference evidence="1 2" key="1">
    <citation type="submission" date="2004-11" db="EMBL/GenBank/DDBJ databases">
        <title>Complete genome sequence of Thermus thermophilus HB8.</title>
        <authorList>
            <person name="Masui R."/>
            <person name="Kurokawa K."/>
            <person name="Nakagawa N."/>
            <person name="Tokunaga F."/>
            <person name="Koyama Y."/>
            <person name="Shibata T."/>
            <person name="Oshima T."/>
            <person name="Yokoyama S."/>
            <person name="Yasunaga T."/>
            <person name="Kuramitsu S."/>
        </authorList>
    </citation>
    <scope>NUCLEOTIDE SEQUENCE [LARGE SCALE GENOMIC DNA]</scope>
    <source>
        <strain evidence="2">ATCC 27634 / DSM 579 / HB8</strain>
        <plasmid evidence="1 2">pTT27</plasmid>
    </source>
</reference>